<dbReference type="AlphaFoldDB" id="A0AAD9JIU5"/>
<dbReference type="EMBL" id="JAODUO010002255">
    <property type="protein sequence ID" value="KAK2153792.1"/>
    <property type="molecule type" value="Genomic_DNA"/>
</dbReference>
<dbReference type="PANTHER" id="PTHR46513">
    <property type="entry name" value="VITELLOGENIN RECEPTOR-LIKE PROTEIN-RELATED-RELATED"/>
    <property type="match status" value="1"/>
</dbReference>
<reference evidence="1" key="1">
    <citation type="journal article" date="2023" name="Mol. Biol. Evol.">
        <title>Third-Generation Sequencing Reveals the Adaptive Role of the Epigenome in Three Deep-Sea Polychaetes.</title>
        <authorList>
            <person name="Perez M."/>
            <person name="Aroh O."/>
            <person name="Sun Y."/>
            <person name="Lan Y."/>
            <person name="Juniper S.K."/>
            <person name="Young C.R."/>
            <person name="Angers B."/>
            <person name="Qian P.Y."/>
        </authorList>
    </citation>
    <scope>NUCLEOTIDE SEQUENCE</scope>
    <source>
        <strain evidence="1">R07B-5</strain>
    </source>
</reference>
<proteinExistence type="predicted"/>
<evidence type="ECO:0000313" key="1">
    <source>
        <dbReference type="EMBL" id="KAK2153792.1"/>
    </source>
</evidence>
<evidence type="ECO:0000313" key="2">
    <source>
        <dbReference type="Proteomes" id="UP001209878"/>
    </source>
</evidence>
<protein>
    <submittedName>
        <fullName evidence="1">Uncharacterized protein</fullName>
    </submittedName>
</protein>
<dbReference type="SMART" id="SM00135">
    <property type="entry name" value="LY"/>
    <property type="match status" value="2"/>
</dbReference>
<dbReference type="Proteomes" id="UP001209878">
    <property type="component" value="Unassembled WGS sequence"/>
</dbReference>
<sequence length="117" mass="13262">MVSADKWVYGLAVDPEKDKLYITDYGSKKIVVTSLDGSGERTLLNCTDLPRGLVVDRIKRLLFYSTYQYIIYKANLDGTDVTPIVSTSLTEIYGIDIDFSTDSVCWADYCKYHLINL</sequence>
<dbReference type="InterPro" id="IPR000033">
    <property type="entry name" value="LDLR_classB_rpt"/>
</dbReference>
<dbReference type="InterPro" id="IPR011042">
    <property type="entry name" value="6-blade_b-propeller_TolB-like"/>
</dbReference>
<keyword evidence="2" id="KW-1185">Reference proteome</keyword>
<accession>A0AAD9JIU5</accession>
<gene>
    <name evidence="1" type="ORF">NP493_2261g00013</name>
</gene>
<dbReference type="InterPro" id="IPR050778">
    <property type="entry name" value="Cueball_EGF_LRP_Nidogen"/>
</dbReference>
<name>A0AAD9JIU5_RIDPI</name>
<comment type="caution">
    <text evidence="1">The sequence shown here is derived from an EMBL/GenBank/DDBJ whole genome shotgun (WGS) entry which is preliminary data.</text>
</comment>
<organism evidence="1 2">
    <name type="scientific">Ridgeia piscesae</name>
    <name type="common">Tubeworm</name>
    <dbReference type="NCBI Taxonomy" id="27915"/>
    <lineage>
        <taxon>Eukaryota</taxon>
        <taxon>Metazoa</taxon>
        <taxon>Spiralia</taxon>
        <taxon>Lophotrochozoa</taxon>
        <taxon>Annelida</taxon>
        <taxon>Polychaeta</taxon>
        <taxon>Sedentaria</taxon>
        <taxon>Canalipalpata</taxon>
        <taxon>Sabellida</taxon>
        <taxon>Siboglinidae</taxon>
        <taxon>Ridgeia</taxon>
    </lineage>
</organism>
<dbReference type="Gene3D" id="2.120.10.30">
    <property type="entry name" value="TolB, C-terminal domain"/>
    <property type="match status" value="1"/>
</dbReference>
<dbReference type="SUPFAM" id="SSF63825">
    <property type="entry name" value="YWTD domain"/>
    <property type="match status" value="1"/>
</dbReference>